<proteinExistence type="predicted"/>
<evidence type="ECO:0000256" key="1">
    <source>
        <dbReference type="SAM" id="Coils"/>
    </source>
</evidence>
<name>K6WRE9_9MICO</name>
<evidence type="ECO:0000259" key="2">
    <source>
        <dbReference type="SMART" id="SM00418"/>
    </source>
</evidence>
<evidence type="ECO:0000313" key="4">
    <source>
        <dbReference type="Proteomes" id="UP000008366"/>
    </source>
</evidence>
<organism evidence="3 4">
    <name type="scientific">Kineosphaera limosa NBRC 100340</name>
    <dbReference type="NCBI Taxonomy" id="1184609"/>
    <lineage>
        <taxon>Bacteria</taxon>
        <taxon>Bacillati</taxon>
        <taxon>Actinomycetota</taxon>
        <taxon>Actinomycetes</taxon>
        <taxon>Micrococcales</taxon>
        <taxon>Dermatophilaceae</taxon>
        <taxon>Kineosphaera</taxon>
    </lineage>
</organism>
<dbReference type="RefSeq" id="WP_006592918.1">
    <property type="nucleotide sequence ID" value="NZ_BAHD01000037.1"/>
</dbReference>
<dbReference type="AlphaFoldDB" id="K6WRE9"/>
<dbReference type="InterPro" id="IPR011991">
    <property type="entry name" value="ArsR-like_HTH"/>
</dbReference>
<dbReference type="SMART" id="SM00418">
    <property type="entry name" value="HTH_ARSR"/>
    <property type="match status" value="1"/>
</dbReference>
<dbReference type="GO" id="GO:0003700">
    <property type="term" value="F:DNA-binding transcription factor activity"/>
    <property type="evidence" value="ECO:0007669"/>
    <property type="project" value="InterPro"/>
</dbReference>
<dbReference type="EMBL" id="BAHD01000037">
    <property type="protein sequence ID" value="GAB96386.1"/>
    <property type="molecule type" value="Genomic_DNA"/>
</dbReference>
<accession>K6WRE9</accession>
<dbReference type="eggNOG" id="COG0640">
    <property type="taxonomic scope" value="Bacteria"/>
</dbReference>
<gene>
    <name evidence="3" type="ORF">KILIM_037_00050</name>
</gene>
<protein>
    <submittedName>
        <fullName evidence="3">Putative ArsR family transcriptional regulator</fullName>
    </submittedName>
</protein>
<sequence>MSEQTDPVALGASAIKALSHPLRARVVWHFARVETARTSDLAAALDIAPNKASYHLSLLEEHGIITRTDPPAGSTDGRETWWRMTSPQGISWDRRDPAVDRVADDLDRVLAQVRNARAAAAQVNADRKLPQLSAIVPVPLTHAEAQAFRDRLQALTDELFDLRAQRVGSDFAPDIEYDVQVDFLPVWAADTP</sequence>
<keyword evidence="1" id="KW-0175">Coiled coil</keyword>
<feature type="domain" description="HTH arsR-type" evidence="2">
    <location>
        <begin position="13"/>
        <end position="108"/>
    </location>
</feature>
<dbReference type="Gene3D" id="1.10.10.10">
    <property type="entry name" value="Winged helix-like DNA-binding domain superfamily/Winged helix DNA-binding domain"/>
    <property type="match status" value="1"/>
</dbReference>
<dbReference type="Proteomes" id="UP000008366">
    <property type="component" value="Unassembled WGS sequence"/>
</dbReference>
<dbReference type="InterPro" id="IPR001845">
    <property type="entry name" value="HTH_ArsR_DNA-bd_dom"/>
</dbReference>
<reference evidence="3 4" key="1">
    <citation type="submission" date="2012-08" db="EMBL/GenBank/DDBJ databases">
        <title>Whole genome shotgun sequence of Kineosphaera limosa NBRC 100340.</title>
        <authorList>
            <person name="Yoshida I."/>
            <person name="Isaki S."/>
            <person name="Hosoyama A."/>
            <person name="Tsuchikane K."/>
            <person name="Katsumata H."/>
            <person name="Ando Y."/>
            <person name="Ohji S."/>
            <person name="Hamada M."/>
            <person name="Tamura T."/>
            <person name="Yamazoe A."/>
            <person name="Yamazaki S."/>
            <person name="Fujita N."/>
        </authorList>
    </citation>
    <scope>NUCLEOTIDE SEQUENCE [LARGE SCALE GENOMIC DNA]</scope>
    <source>
        <strain evidence="3 4">NBRC 100340</strain>
    </source>
</reference>
<feature type="coiled-coil region" evidence="1">
    <location>
        <begin position="106"/>
        <end position="165"/>
    </location>
</feature>
<dbReference type="OrthoDB" id="7945987at2"/>
<keyword evidence="4" id="KW-1185">Reference proteome</keyword>
<dbReference type="STRING" id="1184609.KILIM_037_00050"/>
<dbReference type="InterPro" id="IPR036388">
    <property type="entry name" value="WH-like_DNA-bd_sf"/>
</dbReference>
<dbReference type="InterPro" id="IPR036390">
    <property type="entry name" value="WH_DNA-bd_sf"/>
</dbReference>
<dbReference type="CDD" id="cd00090">
    <property type="entry name" value="HTH_ARSR"/>
    <property type="match status" value="1"/>
</dbReference>
<dbReference type="SUPFAM" id="SSF46785">
    <property type="entry name" value="Winged helix' DNA-binding domain"/>
    <property type="match status" value="1"/>
</dbReference>
<dbReference type="Pfam" id="PF12840">
    <property type="entry name" value="HTH_20"/>
    <property type="match status" value="1"/>
</dbReference>
<comment type="caution">
    <text evidence="3">The sequence shown here is derived from an EMBL/GenBank/DDBJ whole genome shotgun (WGS) entry which is preliminary data.</text>
</comment>
<evidence type="ECO:0000313" key="3">
    <source>
        <dbReference type="EMBL" id="GAB96386.1"/>
    </source>
</evidence>